<reference evidence="2" key="2">
    <citation type="submission" date="2021-08" db="EMBL/GenBank/DDBJ databases">
        <authorList>
            <person name="Eriksson T."/>
        </authorList>
    </citation>
    <scope>NUCLEOTIDE SEQUENCE</scope>
    <source>
        <strain evidence="2">Stoneville</strain>
        <tissue evidence="2">Whole head</tissue>
    </source>
</reference>
<evidence type="ECO:0000256" key="1">
    <source>
        <dbReference type="SAM" id="SignalP"/>
    </source>
</evidence>
<accession>A0A8J6HV80</accession>
<proteinExistence type="predicted"/>
<keyword evidence="3" id="KW-1185">Reference proteome</keyword>
<feature type="chain" id="PRO_5035218079" description="Secreted protein" evidence="1">
    <location>
        <begin position="25"/>
        <end position="187"/>
    </location>
</feature>
<keyword evidence="1" id="KW-0732">Signal</keyword>
<feature type="signal peptide" evidence="1">
    <location>
        <begin position="1"/>
        <end position="24"/>
    </location>
</feature>
<name>A0A8J6HV80_TENMO</name>
<evidence type="ECO:0000313" key="2">
    <source>
        <dbReference type="EMBL" id="KAH0820173.1"/>
    </source>
</evidence>
<evidence type="ECO:0000313" key="3">
    <source>
        <dbReference type="Proteomes" id="UP000719412"/>
    </source>
</evidence>
<dbReference type="EMBL" id="JABDTM020012711">
    <property type="protein sequence ID" value="KAH0820173.1"/>
    <property type="molecule type" value="Genomic_DNA"/>
</dbReference>
<dbReference type="Proteomes" id="UP000719412">
    <property type="component" value="Unassembled WGS sequence"/>
</dbReference>
<dbReference type="AlphaFoldDB" id="A0A8J6HV80"/>
<protein>
    <recommendedName>
        <fullName evidence="4">Secreted protein</fullName>
    </recommendedName>
</protein>
<reference evidence="2" key="1">
    <citation type="journal article" date="2020" name="J Insects Food Feed">
        <title>The yellow mealworm (Tenebrio molitor) genome: a resource for the emerging insects as food and feed industry.</title>
        <authorList>
            <person name="Eriksson T."/>
            <person name="Andere A."/>
            <person name="Kelstrup H."/>
            <person name="Emery V."/>
            <person name="Picard C."/>
        </authorList>
    </citation>
    <scope>NUCLEOTIDE SEQUENCE</scope>
    <source>
        <strain evidence="2">Stoneville</strain>
        <tissue evidence="2">Whole head</tissue>
    </source>
</reference>
<sequence>MPAILIYFLWLVLESSLILLRGGGAPGAAPSLGTNVALCSGLSGFHSLSVVSSLSSNCDFHWLASVRAPPLVTCWLTFSSSMTANCVKLWSLRPERELLAADGCRLLGLSCSGVAGDSTRLPPPCTWAGVTTRNRPRVATPDWLFLNGAGFWLASDVDFAEATASLSRRSGGCSRWDVARRRGAAKK</sequence>
<evidence type="ECO:0008006" key="4">
    <source>
        <dbReference type="Google" id="ProtNLM"/>
    </source>
</evidence>
<organism evidence="2 3">
    <name type="scientific">Tenebrio molitor</name>
    <name type="common">Yellow mealworm beetle</name>
    <dbReference type="NCBI Taxonomy" id="7067"/>
    <lineage>
        <taxon>Eukaryota</taxon>
        <taxon>Metazoa</taxon>
        <taxon>Ecdysozoa</taxon>
        <taxon>Arthropoda</taxon>
        <taxon>Hexapoda</taxon>
        <taxon>Insecta</taxon>
        <taxon>Pterygota</taxon>
        <taxon>Neoptera</taxon>
        <taxon>Endopterygota</taxon>
        <taxon>Coleoptera</taxon>
        <taxon>Polyphaga</taxon>
        <taxon>Cucujiformia</taxon>
        <taxon>Tenebrionidae</taxon>
        <taxon>Tenebrio</taxon>
    </lineage>
</organism>
<gene>
    <name evidence="2" type="ORF">GEV33_002617</name>
</gene>
<comment type="caution">
    <text evidence="2">The sequence shown here is derived from an EMBL/GenBank/DDBJ whole genome shotgun (WGS) entry which is preliminary data.</text>
</comment>